<feature type="chain" id="PRO_5047329236" evidence="1">
    <location>
        <begin position="21"/>
        <end position="186"/>
    </location>
</feature>
<dbReference type="InterPro" id="IPR021307">
    <property type="entry name" value="DUF2884"/>
</dbReference>
<protein>
    <submittedName>
        <fullName evidence="2">DUF2884 family protein</fullName>
    </submittedName>
</protein>
<accession>A0ABS2JRT9</accession>
<reference evidence="2 3" key="1">
    <citation type="submission" date="2020-10" db="EMBL/GenBank/DDBJ databases">
        <title>Phylogeny of dyella-like bacteria.</title>
        <authorList>
            <person name="Fu J."/>
        </authorList>
    </citation>
    <scope>NUCLEOTIDE SEQUENCE [LARGE SCALE GENOMIC DNA]</scope>
    <source>
        <strain evidence="2 3">THG-B117</strain>
    </source>
</reference>
<dbReference type="PROSITE" id="PS51257">
    <property type="entry name" value="PROKAR_LIPOPROTEIN"/>
    <property type="match status" value="1"/>
</dbReference>
<evidence type="ECO:0000313" key="2">
    <source>
        <dbReference type="EMBL" id="MBM7121755.1"/>
    </source>
</evidence>
<comment type="caution">
    <text evidence="2">The sequence shown here is derived from an EMBL/GenBank/DDBJ whole genome shotgun (WGS) entry which is preliminary data.</text>
</comment>
<name>A0ABS2JRT9_9GAMM</name>
<proteinExistence type="predicted"/>
<dbReference type="Pfam" id="PF11101">
    <property type="entry name" value="DUF2884"/>
    <property type="match status" value="1"/>
</dbReference>
<evidence type="ECO:0000313" key="3">
    <source>
        <dbReference type="Proteomes" id="UP001430065"/>
    </source>
</evidence>
<keyword evidence="1" id="KW-0732">Signal</keyword>
<dbReference type="RefSeq" id="WP_204636220.1">
    <property type="nucleotide sequence ID" value="NZ_JADIKC010000005.1"/>
</dbReference>
<organism evidence="2 3">
    <name type="scientific">Dyella kyungheensis</name>
    <dbReference type="NCBI Taxonomy" id="1242174"/>
    <lineage>
        <taxon>Bacteria</taxon>
        <taxon>Pseudomonadati</taxon>
        <taxon>Pseudomonadota</taxon>
        <taxon>Gammaproteobacteria</taxon>
        <taxon>Lysobacterales</taxon>
        <taxon>Rhodanobacteraceae</taxon>
        <taxon>Dyella</taxon>
    </lineage>
</organism>
<keyword evidence="3" id="KW-1185">Reference proteome</keyword>
<sequence length="186" mass="19649">MSFRYLPCVLALAVLTSACSSDNDVQVFGGDTDVINSHITLNDGHVTIKMPGAPNATIDQNGQLAIDGHDVAVNDAQRALLQRYNGAARQTREHALEAGKAGVATASKALGAVAGKMTGADTAEQTKQKAEDASKDILQAATKICDDMAEMKTAQDQLAVELDAFKPYATALNDESVAKCRKDTKR</sequence>
<dbReference type="EMBL" id="JADIKC010000005">
    <property type="protein sequence ID" value="MBM7121755.1"/>
    <property type="molecule type" value="Genomic_DNA"/>
</dbReference>
<dbReference type="Proteomes" id="UP001430065">
    <property type="component" value="Unassembled WGS sequence"/>
</dbReference>
<feature type="signal peptide" evidence="1">
    <location>
        <begin position="1"/>
        <end position="20"/>
    </location>
</feature>
<evidence type="ECO:0000256" key="1">
    <source>
        <dbReference type="SAM" id="SignalP"/>
    </source>
</evidence>
<gene>
    <name evidence="2" type="ORF">ISP20_11360</name>
</gene>